<dbReference type="EMBL" id="BK016124">
    <property type="protein sequence ID" value="DAF96983.1"/>
    <property type="molecule type" value="Genomic_DNA"/>
</dbReference>
<protein>
    <submittedName>
        <fullName evidence="2">Uncharacterized protein</fullName>
    </submittedName>
</protein>
<accession>A0A8S5UR83</accession>
<reference evidence="2" key="1">
    <citation type="journal article" date="2021" name="Proc. Natl. Acad. Sci. U.S.A.">
        <title>A Catalog of Tens of Thousands of Viruses from Human Metagenomes Reveals Hidden Associations with Chronic Diseases.</title>
        <authorList>
            <person name="Tisza M.J."/>
            <person name="Buck C.B."/>
        </authorList>
    </citation>
    <scope>NUCLEOTIDE SEQUENCE</scope>
    <source>
        <strain evidence="2">CtsIb3</strain>
    </source>
</reference>
<feature type="region of interest" description="Disordered" evidence="1">
    <location>
        <begin position="1"/>
        <end position="31"/>
    </location>
</feature>
<organism evidence="2">
    <name type="scientific">Myoviridae sp. ctsIb3</name>
    <dbReference type="NCBI Taxonomy" id="2825189"/>
    <lineage>
        <taxon>Viruses</taxon>
        <taxon>Duplodnaviria</taxon>
        <taxon>Heunggongvirae</taxon>
        <taxon>Uroviricota</taxon>
        <taxon>Caudoviricetes</taxon>
    </lineage>
</organism>
<evidence type="ECO:0000313" key="2">
    <source>
        <dbReference type="EMBL" id="DAF96983.1"/>
    </source>
</evidence>
<sequence length="31" mass="3132">MTGGRHAESSGASGRESPRCSGNVLLSGKSR</sequence>
<evidence type="ECO:0000256" key="1">
    <source>
        <dbReference type="SAM" id="MobiDB-lite"/>
    </source>
</evidence>
<name>A0A8S5UR83_9CAUD</name>
<proteinExistence type="predicted"/>